<accession>A0A226EK02</accession>
<dbReference type="EMBL" id="LNIX01000003">
    <property type="protein sequence ID" value="OXA57972.1"/>
    <property type="molecule type" value="Genomic_DNA"/>
</dbReference>
<keyword evidence="7" id="KW-0732">Signal</keyword>
<proteinExistence type="inferred from homology"/>
<dbReference type="Pfam" id="PF00082">
    <property type="entry name" value="Peptidase_S8"/>
    <property type="match status" value="1"/>
</dbReference>
<dbReference type="PANTHER" id="PTHR43806:SF67">
    <property type="entry name" value="EGF-LIKE DOMAIN-CONTAINING PROTEIN"/>
    <property type="match status" value="1"/>
</dbReference>
<keyword evidence="10" id="KW-1185">Reference proteome</keyword>
<dbReference type="SUPFAM" id="SSF52743">
    <property type="entry name" value="Subtilisin-like"/>
    <property type="match status" value="1"/>
</dbReference>
<keyword evidence="4" id="KW-0720">Serine protease</keyword>
<evidence type="ECO:0000256" key="1">
    <source>
        <dbReference type="ARBA" id="ARBA00011073"/>
    </source>
</evidence>
<dbReference type="PANTHER" id="PTHR43806">
    <property type="entry name" value="PEPTIDASE S8"/>
    <property type="match status" value="1"/>
</dbReference>
<dbReference type="Gene3D" id="3.40.50.200">
    <property type="entry name" value="Peptidase S8/S53 domain"/>
    <property type="match status" value="1"/>
</dbReference>
<dbReference type="OrthoDB" id="7775224at2759"/>
<dbReference type="Proteomes" id="UP000198287">
    <property type="component" value="Unassembled WGS sequence"/>
</dbReference>
<gene>
    <name evidence="9" type="ORF">Fcan01_06963</name>
</gene>
<protein>
    <submittedName>
        <fullName evidence="9">Bacillopeptidase F</fullName>
    </submittedName>
</protein>
<keyword evidence="3" id="KW-0378">Hydrolase</keyword>
<dbReference type="InterPro" id="IPR050131">
    <property type="entry name" value="Peptidase_S8_subtilisin-like"/>
</dbReference>
<evidence type="ECO:0000256" key="3">
    <source>
        <dbReference type="ARBA" id="ARBA00022801"/>
    </source>
</evidence>
<feature type="region of interest" description="Disordered" evidence="6">
    <location>
        <begin position="295"/>
        <end position="339"/>
    </location>
</feature>
<dbReference type="GO" id="GO:0004252">
    <property type="term" value="F:serine-type endopeptidase activity"/>
    <property type="evidence" value="ECO:0007669"/>
    <property type="project" value="InterPro"/>
</dbReference>
<evidence type="ECO:0000256" key="7">
    <source>
        <dbReference type="SAM" id="SignalP"/>
    </source>
</evidence>
<feature type="compositionally biased region" description="Low complexity" evidence="6">
    <location>
        <begin position="321"/>
        <end position="333"/>
    </location>
</feature>
<dbReference type="InterPro" id="IPR000209">
    <property type="entry name" value="Peptidase_S8/S53_dom"/>
</dbReference>
<dbReference type="PROSITE" id="PS51892">
    <property type="entry name" value="SUBTILASE"/>
    <property type="match status" value="1"/>
</dbReference>
<sequence length="432" mass="45486">MSRKLLSLVTSSVALTMILLSTANGGSISEGLMSKLEGGQKSDAILELPSIFGNVISSNPLLNMMSGFAKVNMMTSLLKQATSASQAPFMSVISSLGLAESATPFWISNDINLKNVDMESIQTLAALPGVFTLREPAVVKVNPVGPGSNVDSETLHRASRQTQAQWGVSKIQAPAVWTTMEANGTTLFMGTQAPQMDKDMELTLWARTIVGRSYGIGVAPDAKWIACRGLDNNGRGSESWLKSCGQWVLQQKPHVVSNSWGGGQGANWYNDVINAWRTAGIIPVFSIGNSGSQCRTANSPGDQLPGSLISVGSTKSDDTMSSFSSRGASSSGALKPEVSAPGDQIPSAYYTGTSDYVYLSGTSMAAPHVAGAVALMLSANPTWKYADVYNALTGQSDKPATNDLSCGKPSSSTYPNNAYGYGRINVKRALGL</sequence>
<evidence type="ECO:0000256" key="2">
    <source>
        <dbReference type="ARBA" id="ARBA00022670"/>
    </source>
</evidence>
<feature type="domain" description="Peptidase S8/S53" evidence="8">
    <location>
        <begin position="215"/>
        <end position="422"/>
    </location>
</feature>
<dbReference type="STRING" id="158441.A0A226EK02"/>
<comment type="caution">
    <text evidence="9">The sequence shown here is derived from an EMBL/GenBank/DDBJ whole genome shotgun (WGS) entry which is preliminary data.</text>
</comment>
<reference evidence="9 10" key="1">
    <citation type="submission" date="2015-12" db="EMBL/GenBank/DDBJ databases">
        <title>The genome of Folsomia candida.</title>
        <authorList>
            <person name="Faddeeva A."/>
            <person name="Derks M.F."/>
            <person name="Anvar Y."/>
            <person name="Smit S."/>
            <person name="Van Straalen N."/>
            <person name="Roelofs D."/>
        </authorList>
    </citation>
    <scope>NUCLEOTIDE SEQUENCE [LARGE SCALE GENOMIC DNA]</scope>
    <source>
        <strain evidence="9 10">VU population</strain>
        <tissue evidence="9">Whole body</tissue>
    </source>
</reference>
<feature type="signal peptide" evidence="7">
    <location>
        <begin position="1"/>
        <end position="25"/>
    </location>
</feature>
<feature type="chain" id="PRO_5012601396" evidence="7">
    <location>
        <begin position="26"/>
        <end position="432"/>
    </location>
</feature>
<dbReference type="AlphaFoldDB" id="A0A226EK02"/>
<dbReference type="PROSITE" id="PS00138">
    <property type="entry name" value="SUBTILASE_SER"/>
    <property type="match status" value="1"/>
</dbReference>
<evidence type="ECO:0000256" key="5">
    <source>
        <dbReference type="PROSITE-ProRule" id="PRU01240"/>
    </source>
</evidence>
<evidence type="ECO:0000259" key="8">
    <source>
        <dbReference type="Pfam" id="PF00082"/>
    </source>
</evidence>
<evidence type="ECO:0000256" key="6">
    <source>
        <dbReference type="SAM" id="MobiDB-lite"/>
    </source>
</evidence>
<comment type="caution">
    <text evidence="5">Lacks conserved residue(s) required for the propagation of feature annotation.</text>
</comment>
<keyword evidence="2" id="KW-0645">Protease</keyword>
<organism evidence="9 10">
    <name type="scientific">Folsomia candida</name>
    <name type="common">Springtail</name>
    <dbReference type="NCBI Taxonomy" id="158441"/>
    <lineage>
        <taxon>Eukaryota</taxon>
        <taxon>Metazoa</taxon>
        <taxon>Ecdysozoa</taxon>
        <taxon>Arthropoda</taxon>
        <taxon>Hexapoda</taxon>
        <taxon>Collembola</taxon>
        <taxon>Entomobryomorpha</taxon>
        <taxon>Isotomoidea</taxon>
        <taxon>Isotomidae</taxon>
        <taxon>Proisotominae</taxon>
        <taxon>Folsomia</taxon>
    </lineage>
</organism>
<comment type="similarity">
    <text evidence="1 5">Belongs to the peptidase S8 family.</text>
</comment>
<evidence type="ECO:0000313" key="9">
    <source>
        <dbReference type="EMBL" id="OXA57972.1"/>
    </source>
</evidence>
<dbReference type="InterPro" id="IPR036852">
    <property type="entry name" value="Peptidase_S8/S53_dom_sf"/>
</dbReference>
<name>A0A226EK02_FOLCA</name>
<evidence type="ECO:0000256" key="4">
    <source>
        <dbReference type="ARBA" id="ARBA00022825"/>
    </source>
</evidence>
<dbReference type="InterPro" id="IPR023828">
    <property type="entry name" value="Peptidase_S8_Ser-AS"/>
</dbReference>
<dbReference type="GO" id="GO:0006508">
    <property type="term" value="P:proteolysis"/>
    <property type="evidence" value="ECO:0007669"/>
    <property type="project" value="UniProtKB-KW"/>
</dbReference>
<evidence type="ECO:0000313" key="10">
    <source>
        <dbReference type="Proteomes" id="UP000198287"/>
    </source>
</evidence>